<evidence type="ECO:0000313" key="2">
    <source>
        <dbReference type="Proteomes" id="UP000708208"/>
    </source>
</evidence>
<comment type="caution">
    <text evidence="1">The sequence shown here is derived from an EMBL/GenBank/DDBJ whole genome shotgun (WGS) entry which is preliminary data.</text>
</comment>
<dbReference type="EMBL" id="CAJVCH010264075">
    <property type="protein sequence ID" value="CAG7734159.1"/>
    <property type="molecule type" value="Genomic_DNA"/>
</dbReference>
<protein>
    <submittedName>
        <fullName evidence="1">Uncharacterized protein</fullName>
    </submittedName>
</protein>
<dbReference type="Proteomes" id="UP000708208">
    <property type="component" value="Unassembled WGS sequence"/>
</dbReference>
<name>A0A8J2K9A1_9HEXA</name>
<sequence length="44" mass="4864">FVETESGRGCPRWRLTKKSALECGGHRGIGGEKTMGHSEKYSCH</sequence>
<dbReference type="AlphaFoldDB" id="A0A8J2K9A1"/>
<evidence type="ECO:0000313" key="1">
    <source>
        <dbReference type="EMBL" id="CAG7734159.1"/>
    </source>
</evidence>
<proteinExistence type="predicted"/>
<gene>
    <name evidence="1" type="ORF">AFUS01_LOCUS22562</name>
</gene>
<feature type="non-terminal residue" evidence="1">
    <location>
        <position position="44"/>
    </location>
</feature>
<organism evidence="1 2">
    <name type="scientific">Allacma fusca</name>
    <dbReference type="NCBI Taxonomy" id="39272"/>
    <lineage>
        <taxon>Eukaryota</taxon>
        <taxon>Metazoa</taxon>
        <taxon>Ecdysozoa</taxon>
        <taxon>Arthropoda</taxon>
        <taxon>Hexapoda</taxon>
        <taxon>Collembola</taxon>
        <taxon>Symphypleona</taxon>
        <taxon>Sminthuridae</taxon>
        <taxon>Allacma</taxon>
    </lineage>
</organism>
<keyword evidence="2" id="KW-1185">Reference proteome</keyword>
<accession>A0A8J2K9A1</accession>
<reference evidence="1" key="1">
    <citation type="submission" date="2021-06" db="EMBL/GenBank/DDBJ databases">
        <authorList>
            <person name="Hodson N. C."/>
            <person name="Mongue J. A."/>
            <person name="Jaron S. K."/>
        </authorList>
    </citation>
    <scope>NUCLEOTIDE SEQUENCE</scope>
</reference>